<feature type="region of interest" description="Disordered" evidence="2">
    <location>
        <begin position="408"/>
        <end position="440"/>
    </location>
</feature>
<feature type="compositionally biased region" description="Basic and acidic residues" evidence="2">
    <location>
        <begin position="409"/>
        <end position="431"/>
    </location>
</feature>
<name>A0A8H6HAT7_9AGAR</name>
<reference evidence="3 4" key="1">
    <citation type="submission" date="2020-07" db="EMBL/GenBank/DDBJ databases">
        <title>Comparative genomics of pyrophilous fungi reveals a link between fire events and developmental genes.</title>
        <authorList>
            <consortium name="DOE Joint Genome Institute"/>
            <person name="Steindorff A.S."/>
            <person name="Carver A."/>
            <person name="Calhoun S."/>
            <person name="Stillman K."/>
            <person name="Liu H."/>
            <person name="Lipzen A."/>
            <person name="Pangilinan J."/>
            <person name="Labutti K."/>
            <person name="Bruns T.D."/>
            <person name="Grigoriev I.V."/>
        </authorList>
    </citation>
    <scope>NUCLEOTIDE SEQUENCE [LARGE SCALE GENOMIC DNA]</scope>
    <source>
        <strain evidence="3 4">CBS 144469</strain>
    </source>
</reference>
<feature type="coiled-coil region" evidence="1">
    <location>
        <begin position="466"/>
        <end position="525"/>
    </location>
</feature>
<organism evidence="3 4">
    <name type="scientific">Ephemerocybe angulata</name>
    <dbReference type="NCBI Taxonomy" id="980116"/>
    <lineage>
        <taxon>Eukaryota</taxon>
        <taxon>Fungi</taxon>
        <taxon>Dikarya</taxon>
        <taxon>Basidiomycota</taxon>
        <taxon>Agaricomycotina</taxon>
        <taxon>Agaricomycetes</taxon>
        <taxon>Agaricomycetidae</taxon>
        <taxon>Agaricales</taxon>
        <taxon>Agaricineae</taxon>
        <taxon>Psathyrellaceae</taxon>
        <taxon>Ephemerocybe</taxon>
    </lineage>
</organism>
<keyword evidence="1" id="KW-0175">Coiled coil</keyword>
<evidence type="ECO:0000313" key="3">
    <source>
        <dbReference type="EMBL" id="KAF6742717.1"/>
    </source>
</evidence>
<dbReference type="Proteomes" id="UP000521943">
    <property type="component" value="Unassembled WGS sequence"/>
</dbReference>
<comment type="caution">
    <text evidence="3">The sequence shown here is derived from an EMBL/GenBank/DDBJ whole genome shotgun (WGS) entry which is preliminary data.</text>
</comment>
<evidence type="ECO:0000313" key="4">
    <source>
        <dbReference type="Proteomes" id="UP000521943"/>
    </source>
</evidence>
<dbReference type="EMBL" id="JACGCI010000175">
    <property type="protein sequence ID" value="KAF6742717.1"/>
    <property type="molecule type" value="Genomic_DNA"/>
</dbReference>
<gene>
    <name evidence="3" type="ORF">DFP72DRAFT_860177</name>
</gene>
<feature type="region of interest" description="Disordered" evidence="2">
    <location>
        <begin position="145"/>
        <end position="212"/>
    </location>
</feature>
<proteinExistence type="predicted"/>
<feature type="region of interest" description="Disordered" evidence="2">
    <location>
        <begin position="322"/>
        <end position="368"/>
    </location>
</feature>
<feature type="compositionally biased region" description="Basic and acidic residues" evidence="2">
    <location>
        <begin position="256"/>
        <end position="284"/>
    </location>
</feature>
<evidence type="ECO:0000256" key="1">
    <source>
        <dbReference type="SAM" id="Coils"/>
    </source>
</evidence>
<evidence type="ECO:0000256" key="2">
    <source>
        <dbReference type="SAM" id="MobiDB-lite"/>
    </source>
</evidence>
<dbReference type="OrthoDB" id="99432at2759"/>
<dbReference type="AlphaFoldDB" id="A0A8H6HAT7"/>
<accession>A0A8H6HAT7</accession>
<keyword evidence="4" id="KW-1185">Reference proteome</keyword>
<feature type="region of interest" description="Disordered" evidence="2">
    <location>
        <begin position="245"/>
        <end position="285"/>
    </location>
</feature>
<protein>
    <submittedName>
        <fullName evidence="3">Uncharacterized protein</fullName>
    </submittedName>
</protein>
<sequence length="639" mass="70942">MAEYEEGRWSDMAALKASTNFDVCEGVERPLQNKFGRTDSSHQLLQPKSEVKPGAKTRMTSLTYAFYAFPSSPNLPKLAHPRSFMAYQGQGAANGHHISQQHHTGAFQAHMGSDRGISNGYGDHQQDLRYQQSMFSESRMQGYWEPMNTPYPNGPYNQAPGPQLLPPHYPRSHSQQSSSPMYDDMQYSSSRQLPPPRSSSPSAIESDSELGNTTMLDILSSVKSARKAAKEDEPIEIVEATTTAKSTAKKVPPARKAVEKKGKGKGASEEKENGPKGRTGKDNYVDDEDELILAIVREIQPIGQEMWERVAQEFKRRVEDALEEGTEKEYPSTEREATSLKGRFDRQANKGENQRPRTGETERSRKEDLQIQAHLLRAEIEANAGQVVVGGKGQGKADQANTTKVLKAYQEKSKGEKGEKVKEEEDEEKPKQRGPSLSSATAAVEKLGSFFDPEVARERENTRSTNSLQLLQVHQLQNELRRAQERYEKVKDAHIREIMALKDEMRNERDRANRAESELRLMQLASGFGLGHAGVAHLVEVAHLAEAHLVEVAHLLTHVGAVHLLTRTGAVHVVPPHAHLRAARPLIAAKVHAQGLSFSSPVRFLATPTFPCGLQALCPPSTILMFISKLSLDYSQSLV</sequence>